<protein>
    <recommendedName>
        <fullName evidence="4">Conjugative transposon membrane protein</fullName>
    </recommendedName>
</protein>
<feature type="transmembrane region" description="Helical" evidence="1">
    <location>
        <begin position="160"/>
        <end position="186"/>
    </location>
</feature>
<dbReference type="Proteomes" id="UP001242811">
    <property type="component" value="Unassembled WGS sequence"/>
</dbReference>
<feature type="transmembrane region" description="Helical" evidence="1">
    <location>
        <begin position="42"/>
        <end position="67"/>
    </location>
</feature>
<organism evidence="2 3">
    <name type="scientific">Paenibacillus brasilensis</name>
    <dbReference type="NCBI Taxonomy" id="128574"/>
    <lineage>
        <taxon>Bacteria</taxon>
        <taxon>Bacillati</taxon>
        <taxon>Bacillota</taxon>
        <taxon>Bacilli</taxon>
        <taxon>Bacillales</taxon>
        <taxon>Paenibacillaceae</taxon>
        <taxon>Paenibacillus</taxon>
    </lineage>
</organism>
<name>A0ABU0L6I2_9BACL</name>
<comment type="caution">
    <text evidence="2">The sequence shown here is derived from an EMBL/GenBank/DDBJ whole genome shotgun (WGS) entry which is preliminary data.</text>
</comment>
<feature type="transmembrane region" description="Helical" evidence="1">
    <location>
        <begin position="252"/>
        <end position="269"/>
    </location>
</feature>
<proteinExistence type="predicted"/>
<evidence type="ECO:0000313" key="3">
    <source>
        <dbReference type="Proteomes" id="UP001242811"/>
    </source>
</evidence>
<evidence type="ECO:0008006" key="4">
    <source>
        <dbReference type="Google" id="ProtNLM"/>
    </source>
</evidence>
<sequence>MGGEKLATSPVDDIKQAFEGFTGIITEVTSLVNQGPADYPGVYSVITAIHQAILPVGYSLLTLYFLLDFMTKSMNFAFFRMETVVSCLLKLVFAKLVMEHALDFLEIIFHVSSYISSLVGTTGANASLYKIDFSAMEAEYNNMGWFDKKLYSVKQMPFEWILQGIKMVIALIVFGRLFQLLIYTAASPIPIAAFIHDGLVEKSKRFVYDYAAVCLQGVIIIIGCIVYVAIIANVNFGFFTGNGANVELWKGILTALALLLVVIKSGAWARKIMGD</sequence>
<keyword evidence="1" id="KW-1133">Transmembrane helix</keyword>
<dbReference type="EMBL" id="JAUSWA010000046">
    <property type="protein sequence ID" value="MDQ0496869.1"/>
    <property type="molecule type" value="Genomic_DNA"/>
</dbReference>
<evidence type="ECO:0000313" key="2">
    <source>
        <dbReference type="EMBL" id="MDQ0496869.1"/>
    </source>
</evidence>
<dbReference type="InterPro" id="IPR045798">
    <property type="entry name" value="TrbL_Firmicutes"/>
</dbReference>
<accession>A0ABU0L6I2</accession>
<reference evidence="2 3" key="1">
    <citation type="submission" date="2023-07" db="EMBL/GenBank/DDBJ databases">
        <title>Genomic Encyclopedia of Type Strains, Phase IV (KMG-IV): sequencing the most valuable type-strain genomes for metagenomic binning, comparative biology and taxonomic classification.</title>
        <authorList>
            <person name="Goeker M."/>
        </authorList>
    </citation>
    <scope>NUCLEOTIDE SEQUENCE [LARGE SCALE GENOMIC DNA]</scope>
    <source>
        <strain evidence="2 3">DSM 14914</strain>
    </source>
</reference>
<keyword evidence="3" id="KW-1185">Reference proteome</keyword>
<gene>
    <name evidence="2" type="ORF">QOZ95_005069</name>
</gene>
<evidence type="ECO:0000256" key="1">
    <source>
        <dbReference type="SAM" id="Phobius"/>
    </source>
</evidence>
<keyword evidence="1" id="KW-0472">Membrane</keyword>
<keyword evidence="1" id="KW-0812">Transmembrane</keyword>
<dbReference type="Pfam" id="PF19478">
    <property type="entry name" value="TrbL_2"/>
    <property type="match status" value="1"/>
</dbReference>
<feature type="transmembrane region" description="Helical" evidence="1">
    <location>
        <begin position="207"/>
        <end position="232"/>
    </location>
</feature>